<dbReference type="Proteomes" id="UP001189624">
    <property type="component" value="Chromosome 10"/>
</dbReference>
<evidence type="ECO:0000256" key="4">
    <source>
        <dbReference type="ARBA" id="ARBA00022729"/>
    </source>
</evidence>
<keyword evidence="3 10" id="KW-0812">Transmembrane</keyword>
<keyword evidence="9" id="KW-0325">Glycoprotein</keyword>
<dbReference type="InterPro" id="IPR032675">
    <property type="entry name" value="LRR_dom_sf"/>
</dbReference>
<evidence type="ECO:0000256" key="7">
    <source>
        <dbReference type="ARBA" id="ARBA00023136"/>
    </source>
</evidence>
<sequence>MDAFPSNLKFLLLRLQCTIMFNSVICNFKVHYNKKDMHRLLQGVIDPSGLLPSWLTEQDCCHWTGVECDNITGRVTELSLPCHAADNDDKSHCLRGELNLSLLQLEFQQ</sequence>
<evidence type="ECO:0000256" key="10">
    <source>
        <dbReference type="SAM" id="Phobius"/>
    </source>
</evidence>
<protein>
    <recommendedName>
        <fullName evidence="11">Leucine-rich repeat-containing N-terminal plant-type domain-containing protein</fullName>
    </recommendedName>
</protein>
<gene>
    <name evidence="12" type="ORF">AYBTSS11_LOCUS29204</name>
</gene>
<dbReference type="Gramene" id="rna-AYBTSS11_LOCUS29204">
    <property type="protein sequence ID" value="CAJ1977058.1"/>
    <property type="gene ID" value="gene-AYBTSS11_LOCUS29204"/>
</dbReference>
<keyword evidence="13" id="KW-1185">Reference proteome</keyword>
<organism evidence="12 13">
    <name type="scientific">Sphenostylis stenocarpa</name>
    <dbReference type="NCBI Taxonomy" id="92480"/>
    <lineage>
        <taxon>Eukaryota</taxon>
        <taxon>Viridiplantae</taxon>
        <taxon>Streptophyta</taxon>
        <taxon>Embryophyta</taxon>
        <taxon>Tracheophyta</taxon>
        <taxon>Spermatophyta</taxon>
        <taxon>Magnoliopsida</taxon>
        <taxon>eudicotyledons</taxon>
        <taxon>Gunneridae</taxon>
        <taxon>Pentapetalae</taxon>
        <taxon>rosids</taxon>
        <taxon>fabids</taxon>
        <taxon>Fabales</taxon>
        <taxon>Fabaceae</taxon>
        <taxon>Papilionoideae</taxon>
        <taxon>50 kb inversion clade</taxon>
        <taxon>NPAAA clade</taxon>
        <taxon>indigoferoid/millettioid clade</taxon>
        <taxon>Phaseoleae</taxon>
        <taxon>Sphenostylis</taxon>
    </lineage>
</organism>
<evidence type="ECO:0000313" key="12">
    <source>
        <dbReference type="EMBL" id="CAJ1977058.1"/>
    </source>
</evidence>
<feature type="domain" description="Leucine-rich repeat-containing N-terminal plant-type" evidence="11">
    <location>
        <begin position="41"/>
        <end position="69"/>
    </location>
</feature>
<dbReference type="InterPro" id="IPR046956">
    <property type="entry name" value="RLP23-like"/>
</dbReference>
<evidence type="ECO:0000313" key="13">
    <source>
        <dbReference type="Proteomes" id="UP001189624"/>
    </source>
</evidence>
<dbReference type="GO" id="GO:0016020">
    <property type="term" value="C:membrane"/>
    <property type="evidence" value="ECO:0007669"/>
    <property type="project" value="UniProtKB-SubCell"/>
</dbReference>
<dbReference type="AlphaFoldDB" id="A0AA87B7D0"/>
<feature type="transmembrane region" description="Helical" evidence="10">
    <location>
        <begin position="12"/>
        <end position="30"/>
    </location>
</feature>
<dbReference type="Gene3D" id="3.80.10.10">
    <property type="entry name" value="Ribonuclease Inhibitor"/>
    <property type="match status" value="1"/>
</dbReference>
<evidence type="ECO:0000256" key="3">
    <source>
        <dbReference type="ARBA" id="ARBA00022692"/>
    </source>
</evidence>
<keyword evidence="8" id="KW-0675">Receptor</keyword>
<keyword evidence="4" id="KW-0732">Signal</keyword>
<keyword evidence="6 10" id="KW-1133">Transmembrane helix</keyword>
<comment type="subcellular location">
    <subcellularLocation>
        <location evidence="1">Membrane</location>
        <topology evidence="1">Single-pass type I membrane protein</topology>
    </subcellularLocation>
</comment>
<dbReference type="EMBL" id="OY731407">
    <property type="protein sequence ID" value="CAJ1977058.1"/>
    <property type="molecule type" value="Genomic_DNA"/>
</dbReference>
<proteinExistence type="predicted"/>
<accession>A0AA87B7D0</accession>
<evidence type="ECO:0000256" key="5">
    <source>
        <dbReference type="ARBA" id="ARBA00022737"/>
    </source>
</evidence>
<evidence type="ECO:0000256" key="6">
    <source>
        <dbReference type="ARBA" id="ARBA00022989"/>
    </source>
</evidence>
<dbReference type="InterPro" id="IPR013210">
    <property type="entry name" value="LRR_N_plant-typ"/>
</dbReference>
<dbReference type="Pfam" id="PF08263">
    <property type="entry name" value="LRRNT_2"/>
    <property type="match status" value="1"/>
</dbReference>
<keyword evidence="2" id="KW-0433">Leucine-rich repeat</keyword>
<evidence type="ECO:0000256" key="9">
    <source>
        <dbReference type="ARBA" id="ARBA00023180"/>
    </source>
</evidence>
<evidence type="ECO:0000256" key="1">
    <source>
        <dbReference type="ARBA" id="ARBA00004479"/>
    </source>
</evidence>
<name>A0AA87B7D0_9FABA</name>
<evidence type="ECO:0000256" key="2">
    <source>
        <dbReference type="ARBA" id="ARBA00022614"/>
    </source>
</evidence>
<evidence type="ECO:0000256" key="8">
    <source>
        <dbReference type="ARBA" id="ARBA00023170"/>
    </source>
</evidence>
<evidence type="ECO:0000259" key="11">
    <source>
        <dbReference type="Pfam" id="PF08263"/>
    </source>
</evidence>
<keyword evidence="5" id="KW-0677">Repeat</keyword>
<reference evidence="12" key="1">
    <citation type="submission" date="2023-10" db="EMBL/GenBank/DDBJ databases">
        <authorList>
            <person name="Domelevo Entfellner J.-B."/>
        </authorList>
    </citation>
    <scope>NUCLEOTIDE SEQUENCE</scope>
</reference>
<dbReference type="PANTHER" id="PTHR48063">
    <property type="entry name" value="LRR RECEPTOR-LIKE KINASE"/>
    <property type="match status" value="1"/>
</dbReference>
<keyword evidence="7 10" id="KW-0472">Membrane</keyword>
<dbReference type="PANTHER" id="PTHR48063:SF52">
    <property type="entry name" value="LRR RECEPTOR-LIKE KINASE FAMILY PROTEIN"/>
    <property type="match status" value="1"/>
</dbReference>